<dbReference type="Proteomes" id="UP000198943">
    <property type="component" value="Unassembled WGS sequence"/>
</dbReference>
<dbReference type="InterPro" id="IPR013527">
    <property type="entry name" value="YicC-like_N"/>
</dbReference>
<dbReference type="GO" id="GO:0004521">
    <property type="term" value="F:RNA endonuclease activity"/>
    <property type="evidence" value="ECO:0007669"/>
    <property type="project" value="InterPro"/>
</dbReference>
<dbReference type="OrthoDB" id="9771229at2"/>
<evidence type="ECO:0000259" key="6">
    <source>
        <dbReference type="Pfam" id="PF03755"/>
    </source>
</evidence>
<evidence type="ECO:0000256" key="2">
    <source>
        <dbReference type="ARBA" id="ARBA00022722"/>
    </source>
</evidence>
<feature type="domain" description="Endoribonuclease YicC-like C-terminal" evidence="7">
    <location>
        <begin position="178"/>
        <end position="299"/>
    </location>
</feature>
<dbReference type="Pfam" id="PF08340">
    <property type="entry name" value="YicC-like_C"/>
    <property type="match status" value="1"/>
</dbReference>
<keyword evidence="9" id="KW-1185">Reference proteome</keyword>
<keyword evidence="4" id="KW-0378">Hydrolase</keyword>
<evidence type="ECO:0000256" key="5">
    <source>
        <dbReference type="ARBA" id="ARBA00035648"/>
    </source>
</evidence>
<protein>
    <submittedName>
        <fullName evidence="8">TIGR00255 family protein</fullName>
    </submittedName>
</protein>
<organism evidence="8 9">
    <name type="scientific">Succiniclasticum ruminis</name>
    <dbReference type="NCBI Taxonomy" id="40841"/>
    <lineage>
        <taxon>Bacteria</taxon>
        <taxon>Bacillati</taxon>
        <taxon>Bacillota</taxon>
        <taxon>Negativicutes</taxon>
        <taxon>Acidaminococcales</taxon>
        <taxon>Acidaminococcaceae</taxon>
        <taxon>Succiniclasticum</taxon>
    </lineage>
</organism>
<evidence type="ECO:0000256" key="4">
    <source>
        <dbReference type="ARBA" id="ARBA00022801"/>
    </source>
</evidence>
<evidence type="ECO:0000259" key="7">
    <source>
        <dbReference type="Pfam" id="PF08340"/>
    </source>
</evidence>
<keyword evidence="3" id="KW-0255">Endonuclease</keyword>
<name>A0A1G6JI26_9FIRM</name>
<comment type="similarity">
    <text evidence="5">Belongs to the YicC/YloC family.</text>
</comment>
<dbReference type="PANTHER" id="PTHR30636">
    <property type="entry name" value="UPF0701 PROTEIN YICC"/>
    <property type="match status" value="1"/>
</dbReference>
<gene>
    <name evidence="8" type="ORF">SAMN04487864_103132</name>
</gene>
<feature type="domain" description="Endoribonuclease YicC-like N-terminal" evidence="6">
    <location>
        <begin position="2"/>
        <end position="161"/>
    </location>
</feature>
<keyword evidence="2" id="KW-0540">Nuclease</keyword>
<dbReference type="PANTHER" id="PTHR30636:SF3">
    <property type="entry name" value="UPF0701 PROTEIN YICC"/>
    <property type="match status" value="1"/>
</dbReference>
<dbReference type="RefSeq" id="WP_093729578.1">
    <property type="nucleotide sequence ID" value="NZ_FMYW01000003.1"/>
</dbReference>
<dbReference type="GO" id="GO:0016787">
    <property type="term" value="F:hydrolase activity"/>
    <property type="evidence" value="ECO:0007669"/>
    <property type="project" value="UniProtKB-KW"/>
</dbReference>
<reference evidence="9" key="1">
    <citation type="submission" date="2016-10" db="EMBL/GenBank/DDBJ databases">
        <authorList>
            <person name="Varghese N."/>
            <person name="Submissions S."/>
        </authorList>
    </citation>
    <scope>NUCLEOTIDE SEQUENCE [LARGE SCALE GENOMIC DNA]</scope>
    <source>
        <strain evidence="9">DSM 11005</strain>
    </source>
</reference>
<dbReference type="InterPro" id="IPR013551">
    <property type="entry name" value="YicC-like_C"/>
</dbReference>
<evidence type="ECO:0000313" key="9">
    <source>
        <dbReference type="Proteomes" id="UP000198943"/>
    </source>
</evidence>
<sequence>MVKSMTGFGRGCYEEENFSVTIEIKSVNHRYNETAIRLPHFLNPLEDKIRKTILASVSRGRIDVFVTARYTDQGAVNVTVDKALAAAYHNALQEVGQAIGIPSPSISEQAEILYLARCPEVITAKEGLFDCDAYWPKIKQAEDQAVEALVAMREAEGSNIAADFYKRLELIERNVLEIEKRSPQVVAEYQAKLNERLDALLADKKITADPDRVLQEVAIFADRVAITEEIVRLKSHIRQFRVILDAGQPVGRKLDFLVQEFNREANTIASKANDFELAKIVVDVKAEIEKIREQVQNIE</sequence>
<comment type="cofactor">
    <cofactor evidence="1">
        <name>a divalent metal cation</name>
        <dbReference type="ChEBI" id="CHEBI:60240"/>
    </cofactor>
</comment>
<dbReference type="Pfam" id="PF03755">
    <property type="entry name" value="YicC-like_N"/>
    <property type="match status" value="1"/>
</dbReference>
<dbReference type="NCBIfam" id="TIGR00255">
    <property type="entry name" value="YicC/YloC family endoribonuclease"/>
    <property type="match status" value="1"/>
</dbReference>
<evidence type="ECO:0000313" key="8">
    <source>
        <dbReference type="EMBL" id="SDC18452.1"/>
    </source>
</evidence>
<evidence type="ECO:0000256" key="3">
    <source>
        <dbReference type="ARBA" id="ARBA00022759"/>
    </source>
</evidence>
<dbReference type="EMBL" id="FMYW01000003">
    <property type="protein sequence ID" value="SDC18452.1"/>
    <property type="molecule type" value="Genomic_DNA"/>
</dbReference>
<dbReference type="InterPro" id="IPR005229">
    <property type="entry name" value="YicC/YloC-like"/>
</dbReference>
<accession>A0A1G6JI26</accession>
<evidence type="ECO:0000256" key="1">
    <source>
        <dbReference type="ARBA" id="ARBA00001968"/>
    </source>
</evidence>
<dbReference type="AlphaFoldDB" id="A0A1G6JI26"/>
<proteinExistence type="inferred from homology"/>